<protein>
    <submittedName>
        <fullName evidence="2">Uncharacterized protein</fullName>
    </submittedName>
</protein>
<accession>A0ABP9H9V1</accession>
<sequence length="137" mass="14642">MTDAAIGVETVAGREFSPLIPEQPQPARLPGVATSRADRAVEVDAGDLTHSRQQRDRGSQARQEAAGDGVELTHVTEGERPQERPARRRRPDIGEHPVRAAVARQAHPVDAVGAGDHPRDQPSHLSSSKTVETAEAA</sequence>
<dbReference type="Proteomes" id="UP001501195">
    <property type="component" value="Unassembled WGS sequence"/>
</dbReference>
<feature type="compositionally biased region" description="Basic and acidic residues" evidence="1">
    <location>
        <begin position="36"/>
        <end position="59"/>
    </location>
</feature>
<organism evidence="2 3">
    <name type="scientific">Kineococcus glutinatus</name>
    <dbReference type="NCBI Taxonomy" id="1070872"/>
    <lineage>
        <taxon>Bacteria</taxon>
        <taxon>Bacillati</taxon>
        <taxon>Actinomycetota</taxon>
        <taxon>Actinomycetes</taxon>
        <taxon>Kineosporiales</taxon>
        <taxon>Kineosporiaceae</taxon>
        <taxon>Kineococcus</taxon>
    </lineage>
</organism>
<comment type="caution">
    <text evidence="2">The sequence shown here is derived from an EMBL/GenBank/DDBJ whole genome shotgun (WGS) entry which is preliminary data.</text>
</comment>
<evidence type="ECO:0000256" key="1">
    <source>
        <dbReference type="SAM" id="MobiDB-lite"/>
    </source>
</evidence>
<feature type="region of interest" description="Disordered" evidence="1">
    <location>
        <begin position="16"/>
        <end position="137"/>
    </location>
</feature>
<dbReference type="RefSeq" id="WP_345710767.1">
    <property type="nucleotide sequence ID" value="NZ_BAABIL010000054.1"/>
</dbReference>
<proteinExistence type="predicted"/>
<reference evidence="3" key="1">
    <citation type="journal article" date="2019" name="Int. J. Syst. Evol. Microbiol.">
        <title>The Global Catalogue of Microorganisms (GCM) 10K type strain sequencing project: providing services to taxonomists for standard genome sequencing and annotation.</title>
        <authorList>
            <consortium name="The Broad Institute Genomics Platform"/>
            <consortium name="The Broad Institute Genome Sequencing Center for Infectious Disease"/>
            <person name="Wu L."/>
            <person name="Ma J."/>
        </authorList>
    </citation>
    <scope>NUCLEOTIDE SEQUENCE [LARGE SCALE GENOMIC DNA]</scope>
    <source>
        <strain evidence="3">JCM 18126</strain>
    </source>
</reference>
<evidence type="ECO:0000313" key="3">
    <source>
        <dbReference type="Proteomes" id="UP001501195"/>
    </source>
</evidence>
<gene>
    <name evidence="2" type="ORF">GCM10023225_05190</name>
</gene>
<dbReference type="EMBL" id="BAABIL010000054">
    <property type="protein sequence ID" value="GAA4965032.1"/>
    <property type="molecule type" value="Genomic_DNA"/>
</dbReference>
<name>A0ABP9H9V1_9ACTN</name>
<evidence type="ECO:0000313" key="2">
    <source>
        <dbReference type="EMBL" id="GAA4965032.1"/>
    </source>
</evidence>
<feature type="compositionally biased region" description="Basic and acidic residues" evidence="1">
    <location>
        <begin position="74"/>
        <end position="98"/>
    </location>
</feature>
<keyword evidence="3" id="KW-1185">Reference proteome</keyword>